<name>A0A1M6PI32_9BACT</name>
<feature type="coiled-coil region" evidence="1">
    <location>
        <begin position="8"/>
        <end position="64"/>
    </location>
</feature>
<sequence length="94" mass="10791">MEKKDAYVVKMQAKLDEWSADIDRLEAKAKNAKADAQINYREQIEELQARRKLARERLMKMRESGTDAWADLKTGFEQAVDSLGDAIKAAKSRF</sequence>
<keyword evidence="1" id="KW-0175">Coiled coil</keyword>
<reference evidence="3" key="1">
    <citation type="submission" date="2016-11" db="EMBL/GenBank/DDBJ databases">
        <authorList>
            <person name="Varghese N."/>
            <person name="Submissions S."/>
        </authorList>
    </citation>
    <scope>NUCLEOTIDE SEQUENCE [LARGE SCALE GENOMIC DNA]</scope>
    <source>
        <strain evidence="3">DSM 16219</strain>
    </source>
</reference>
<dbReference type="RefSeq" id="WP_073476832.1">
    <property type="nucleotide sequence ID" value="NZ_FQZU01000017.1"/>
</dbReference>
<dbReference type="EMBL" id="FQZU01000017">
    <property type="protein sequence ID" value="SHK07582.1"/>
    <property type="molecule type" value="Genomic_DNA"/>
</dbReference>
<dbReference type="STRING" id="1121393.SAMN02745216_02842"/>
<dbReference type="Proteomes" id="UP000183994">
    <property type="component" value="Unassembled WGS sequence"/>
</dbReference>
<organism evidence="2 3">
    <name type="scientific">Desulfatibacillum alkenivorans DSM 16219</name>
    <dbReference type="NCBI Taxonomy" id="1121393"/>
    <lineage>
        <taxon>Bacteria</taxon>
        <taxon>Pseudomonadati</taxon>
        <taxon>Thermodesulfobacteriota</taxon>
        <taxon>Desulfobacteria</taxon>
        <taxon>Desulfobacterales</taxon>
        <taxon>Desulfatibacillaceae</taxon>
        <taxon>Desulfatibacillum</taxon>
    </lineage>
</organism>
<protein>
    <recommendedName>
        <fullName evidence="4">Coiled coil domain-containing protein</fullName>
    </recommendedName>
</protein>
<dbReference type="OrthoDB" id="5339985at2"/>
<dbReference type="AlphaFoldDB" id="A0A1M6PI32"/>
<proteinExistence type="predicted"/>
<evidence type="ECO:0000313" key="3">
    <source>
        <dbReference type="Proteomes" id="UP000183994"/>
    </source>
</evidence>
<evidence type="ECO:0000313" key="2">
    <source>
        <dbReference type="EMBL" id="SHK07582.1"/>
    </source>
</evidence>
<keyword evidence="3" id="KW-1185">Reference proteome</keyword>
<gene>
    <name evidence="2" type="ORF">SAMN02745216_02842</name>
</gene>
<evidence type="ECO:0008006" key="4">
    <source>
        <dbReference type="Google" id="ProtNLM"/>
    </source>
</evidence>
<evidence type="ECO:0000256" key="1">
    <source>
        <dbReference type="SAM" id="Coils"/>
    </source>
</evidence>
<accession>A0A1M6PI32</accession>